<reference evidence="2 3" key="1">
    <citation type="journal article" date="2023" name="Plants (Basel)">
        <title>Bridging the Gap: Combining Genomics and Transcriptomics Approaches to Understand Stylosanthes scabra, an Orphan Legume from the Brazilian Caatinga.</title>
        <authorList>
            <person name="Ferreira-Neto J.R.C."/>
            <person name="da Silva M.D."/>
            <person name="Binneck E."/>
            <person name="de Melo N.F."/>
            <person name="da Silva R.H."/>
            <person name="de Melo A.L.T.M."/>
            <person name="Pandolfi V."/>
            <person name="Bustamante F.O."/>
            <person name="Brasileiro-Vidal A.C."/>
            <person name="Benko-Iseppon A.M."/>
        </authorList>
    </citation>
    <scope>NUCLEOTIDE SEQUENCE [LARGE SCALE GENOMIC DNA]</scope>
    <source>
        <tissue evidence="2">Leaves</tissue>
    </source>
</reference>
<keyword evidence="3" id="KW-1185">Reference proteome</keyword>
<comment type="caution">
    <text evidence="2">The sequence shown here is derived from an EMBL/GenBank/DDBJ whole genome shotgun (WGS) entry which is preliminary data.</text>
</comment>
<dbReference type="InterPro" id="IPR036318">
    <property type="entry name" value="FAD-bd_PCMH-like_sf"/>
</dbReference>
<accession>A0ABU6SLI4</accession>
<dbReference type="InterPro" id="IPR006094">
    <property type="entry name" value="Oxid_FAD_bind_N"/>
</dbReference>
<feature type="domain" description="FAD linked oxidase N-terminal" evidence="1">
    <location>
        <begin position="72"/>
        <end position="151"/>
    </location>
</feature>
<name>A0ABU6SLI4_9FABA</name>
<proteinExistence type="predicted"/>
<protein>
    <recommendedName>
        <fullName evidence="1">FAD linked oxidase N-terminal domain-containing protein</fullName>
    </recommendedName>
</protein>
<dbReference type="PANTHER" id="PTHR32448">
    <property type="entry name" value="OS08G0158400 PROTEIN"/>
    <property type="match status" value="1"/>
</dbReference>
<dbReference type="Gene3D" id="3.30.465.10">
    <property type="match status" value="1"/>
</dbReference>
<organism evidence="2 3">
    <name type="scientific">Stylosanthes scabra</name>
    <dbReference type="NCBI Taxonomy" id="79078"/>
    <lineage>
        <taxon>Eukaryota</taxon>
        <taxon>Viridiplantae</taxon>
        <taxon>Streptophyta</taxon>
        <taxon>Embryophyta</taxon>
        <taxon>Tracheophyta</taxon>
        <taxon>Spermatophyta</taxon>
        <taxon>Magnoliopsida</taxon>
        <taxon>eudicotyledons</taxon>
        <taxon>Gunneridae</taxon>
        <taxon>Pentapetalae</taxon>
        <taxon>rosids</taxon>
        <taxon>fabids</taxon>
        <taxon>Fabales</taxon>
        <taxon>Fabaceae</taxon>
        <taxon>Papilionoideae</taxon>
        <taxon>50 kb inversion clade</taxon>
        <taxon>dalbergioids sensu lato</taxon>
        <taxon>Dalbergieae</taxon>
        <taxon>Pterocarpus clade</taxon>
        <taxon>Stylosanthes</taxon>
    </lineage>
</organism>
<dbReference type="EMBL" id="JASCZI010060919">
    <property type="protein sequence ID" value="MED6136788.1"/>
    <property type="molecule type" value="Genomic_DNA"/>
</dbReference>
<evidence type="ECO:0000313" key="3">
    <source>
        <dbReference type="Proteomes" id="UP001341840"/>
    </source>
</evidence>
<dbReference type="Gene3D" id="3.40.462.20">
    <property type="match status" value="1"/>
</dbReference>
<dbReference type="SUPFAM" id="SSF56176">
    <property type="entry name" value="FAD-binding/transporter-associated domain-like"/>
    <property type="match status" value="1"/>
</dbReference>
<sequence>MYGGKFINISCEVSGLTVETATDNYRDRLHAFHAWGDALARTLDSTFLISKFLLVENSLNWNQGGSLGAIKVQVDVENRAAWVQVGATVGELYYSIGTKTKTLGFPTGACPTIGVGGQFSSGGYGYLLRKYGLAADNIINAHIIDAKGRFLDREAMGEDLFWAIRGGGGASFGTVYSSINKGELTIQALFSGLFLGGVDKLVPLMQKSFPELGLAKEEYSFKAKSDYVRDPIPETGLEGLWCLMFEDEAQGFLLVLFPFGGMMSEIPESKIPFPHRDGVLYQIQYSLHWQEKGEARKRRGDCRKAYRLDEEAFIVIWKVVSVSKRSISQLKRP</sequence>
<dbReference type="Pfam" id="PF01565">
    <property type="entry name" value="FAD_binding_4"/>
    <property type="match status" value="1"/>
</dbReference>
<gene>
    <name evidence="2" type="ORF">PIB30_059071</name>
</gene>
<evidence type="ECO:0000313" key="2">
    <source>
        <dbReference type="EMBL" id="MED6136788.1"/>
    </source>
</evidence>
<evidence type="ECO:0000259" key="1">
    <source>
        <dbReference type="Pfam" id="PF01565"/>
    </source>
</evidence>
<dbReference type="Proteomes" id="UP001341840">
    <property type="component" value="Unassembled WGS sequence"/>
</dbReference>
<dbReference type="InterPro" id="IPR016169">
    <property type="entry name" value="FAD-bd_PCMH_sub2"/>
</dbReference>